<evidence type="ECO:0000256" key="1">
    <source>
        <dbReference type="ARBA" id="ARBA00022676"/>
    </source>
</evidence>
<gene>
    <name evidence="5" type="primary">mshA</name>
    <name evidence="5" type="ORF">ALP8811_01931</name>
</gene>
<dbReference type="Pfam" id="PF00534">
    <property type="entry name" value="Glycos_transf_1"/>
    <property type="match status" value="1"/>
</dbReference>
<keyword evidence="2 5" id="KW-0808">Transferase</keyword>
<proteinExistence type="predicted"/>
<evidence type="ECO:0000259" key="3">
    <source>
        <dbReference type="Pfam" id="PF00534"/>
    </source>
</evidence>
<evidence type="ECO:0000313" key="5">
    <source>
        <dbReference type="EMBL" id="SPF76914.1"/>
    </source>
</evidence>
<dbReference type="PANTHER" id="PTHR12526">
    <property type="entry name" value="GLYCOSYLTRANSFERASE"/>
    <property type="match status" value="1"/>
</dbReference>
<evidence type="ECO:0000313" key="6">
    <source>
        <dbReference type="Proteomes" id="UP000244911"/>
    </source>
</evidence>
<dbReference type="InterPro" id="IPR028098">
    <property type="entry name" value="Glyco_trans_4-like_N"/>
</dbReference>
<reference evidence="5 6" key="1">
    <citation type="submission" date="2018-03" db="EMBL/GenBank/DDBJ databases">
        <authorList>
            <person name="Keele B.F."/>
        </authorList>
    </citation>
    <scope>NUCLEOTIDE SEQUENCE [LARGE SCALE GENOMIC DNA]</scope>
    <source>
        <strain evidence="5 6">CECT 8811</strain>
    </source>
</reference>
<keyword evidence="6" id="KW-1185">Reference proteome</keyword>
<dbReference type="AlphaFoldDB" id="A0A2R8AM05"/>
<accession>A0A2R8AM05</accession>
<dbReference type="EC" id="2.4.1.250" evidence="5"/>
<dbReference type="CDD" id="cd03801">
    <property type="entry name" value="GT4_PimA-like"/>
    <property type="match status" value="1"/>
</dbReference>
<dbReference type="SUPFAM" id="SSF53756">
    <property type="entry name" value="UDP-Glycosyltransferase/glycogen phosphorylase"/>
    <property type="match status" value="1"/>
</dbReference>
<feature type="domain" description="Glycosyl transferase family 1" evidence="3">
    <location>
        <begin position="197"/>
        <end position="363"/>
    </location>
</feature>
<dbReference type="Pfam" id="PF13439">
    <property type="entry name" value="Glyco_transf_4"/>
    <property type="match status" value="1"/>
</dbReference>
<name>A0A2R8AM05_9RHOB</name>
<protein>
    <submittedName>
        <fullName evidence="5">D-inositol 3-phosphate glycosyltransferase</fullName>
        <ecNumber evidence="5">2.4.1.250</ecNumber>
    </submittedName>
</protein>
<sequence>MKKIRIFYPFVGGATIGGSHVSALGLIRNLDPARYEPVIALHREAGALGAYISDMGLPYEVLETPRIIAPKHSRSPDDASRLGFLLRSVPQMVRYLKKNRIDIVHTNDGRMHGSWSLPAKLAGCKFIWHHRQGPDAKGANFIAPLLADRILSVSEFSRPERPVRSIEDRFQVVRSPFDLDPDIPDRAPCHRALCTELGVPEDSVLLAYFGVLNDRKRPVHFVDAVKAVRDAMPNRPVHGLIFGRVEAEGSGLDQACIDRAAHLGLSSNLHMMGFRDPPAPAMAGVDALLITALDEPFGRTLIEAMHLGTPVIATHHGGNPEAITDGETGFLVDPWDAQAFAAPIRALFEDPGLRARISEAAQQDVRGQYGLDVHVAKTTAVYDLLAG</sequence>
<dbReference type="OrthoDB" id="9801573at2"/>
<dbReference type="EMBL" id="OMOI01000001">
    <property type="protein sequence ID" value="SPF76914.1"/>
    <property type="molecule type" value="Genomic_DNA"/>
</dbReference>
<dbReference type="PANTHER" id="PTHR12526:SF510">
    <property type="entry name" value="D-INOSITOL 3-PHOSPHATE GLYCOSYLTRANSFERASE"/>
    <property type="match status" value="1"/>
</dbReference>
<evidence type="ECO:0000256" key="2">
    <source>
        <dbReference type="ARBA" id="ARBA00022679"/>
    </source>
</evidence>
<dbReference type="Gene3D" id="3.40.50.2000">
    <property type="entry name" value="Glycogen Phosphorylase B"/>
    <property type="match status" value="2"/>
</dbReference>
<dbReference type="GO" id="GO:0102710">
    <property type="term" value="F:D-inositol-3-phosphate glycosyltransferase activity"/>
    <property type="evidence" value="ECO:0007669"/>
    <property type="project" value="UniProtKB-EC"/>
</dbReference>
<evidence type="ECO:0000259" key="4">
    <source>
        <dbReference type="Pfam" id="PF13439"/>
    </source>
</evidence>
<keyword evidence="1 5" id="KW-0328">Glycosyltransferase</keyword>
<feature type="domain" description="Glycosyltransferase subfamily 4-like N-terminal" evidence="4">
    <location>
        <begin position="16"/>
        <end position="157"/>
    </location>
</feature>
<dbReference type="RefSeq" id="WP_108856882.1">
    <property type="nucleotide sequence ID" value="NZ_OMOI01000001.1"/>
</dbReference>
<dbReference type="Proteomes" id="UP000244911">
    <property type="component" value="Unassembled WGS sequence"/>
</dbReference>
<organism evidence="5 6">
    <name type="scientific">Aliiroseovarius pelagivivens</name>
    <dbReference type="NCBI Taxonomy" id="1639690"/>
    <lineage>
        <taxon>Bacteria</taxon>
        <taxon>Pseudomonadati</taxon>
        <taxon>Pseudomonadota</taxon>
        <taxon>Alphaproteobacteria</taxon>
        <taxon>Rhodobacterales</taxon>
        <taxon>Paracoccaceae</taxon>
        <taxon>Aliiroseovarius</taxon>
    </lineage>
</organism>
<dbReference type="InterPro" id="IPR001296">
    <property type="entry name" value="Glyco_trans_1"/>
</dbReference>